<dbReference type="Proteomes" id="UP000805649">
    <property type="component" value="Unassembled WGS sequence"/>
</dbReference>
<name>A0ACC3ZF74_COLTU</name>
<proteinExistence type="predicted"/>
<sequence>MQGGDFYFPQRLTAQTNIRLPLNSSLSIQTFKMVVVLVTGGNTGIGEQVAHQLARQPDHHIIIASRNADAGAKVAADITATGHSASSVQLDLASDESINAAVEYIKDVHGKLDVLVNNAGVAVDFNPGLSRREIFNQDYNVNVAGTAVLTDALLPLLRKTVSPRVVFVSSSLASMTLSTDKTWPYYNNGGEAYSCSKAALNRLANHYAKTLAEVGALVNAVCPGLVKTKLNNYREGGTTPEEGASRIVELALLRPGGPTATFSGRNGTIPW</sequence>
<keyword evidence="2" id="KW-1185">Reference proteome</keyword>
<comment type="caution">
    <text evidence="1">The sequence shown here is derived from an EMBL/GenBank/DDBJ whole genome shotgun (WGS) entry which is preliminary data.</text>
</comment>
<organism evidence="1 2">
    <name type="scientific">Colletotrichum truncatum</name>
    <name type="common">Anthracnose fungus</name>
    <name type="synonym">Colletotrichum capsici</name>
    <dbReference type="NCBI Taxonomy" id="5467"/>
    <lineage>
        <taxon>Eukaryota</taxon>
        <taxon>Fungi</taxon>
        <taxon>Dikarya</taxon>
        <taxon>Ascomycota</taxon>
        <taxon>Pezizomycotina</taxon>
        <taxon>Sordariomycetes</taxon>
        <taxon>Hypocreomycetidae</taxon>
        <taxon>Glomerellales</taxon>
        <taxon>Glomerellaceae</taxon>
        <taxon>Colletotrichum</taxon>
        <taxon>Colletotrichum truncatum species complex</taxon>
    </lineage>
</organism>
<evidence type="ECO:0000313" key="1">
    <source>
        <dbReference type="EMBL" id="KAL0942761.1"/>
    </source>
</evidence>
<evidence type="ECO:0000313" key="2">
    <source>
        <dbReference type="Proteomes" id="UP000805649"/>
    </source>
</evidence>
<gene>
    <name evidence="1" type="ORF">CTRU02_200647</name>
</gene>
<accession>A0ACC3ZF74</accession>
<dbReference type="EMBL" id="VUJX02000001">
    <property type="protein sequence ID" value="KAL0942761.1"/>
    <property type="molecule type" value="Genomic_DNA"/>
</dbReference>
<protein>
    <submittedName>
        <fullName evidence="1">Short-chain dehydrogenase</fullName>
    </submittedName>
</protein>
<reference evidence="1 2" key="1">
    <citation type="journal article" date="2020" name="Phytopathology">
        <title>Genome Sequence Resources of Colletotrichum truncatum, C. plurivorum, C. musicola, and C. sojae: Four Species Pathogenic to Soybean (Glycine max).</title>
        <authorList>
            <person name="Rogerio F."/>
            <person name="Boufleur T.R."/>
            <person name="Ciampi-Guillardi M."/>
            <person name="Sukno S.A."/>
            <person name="Thon M.R."/>
            <person name="Massola Junior N.S."/>
            <person name="Baroncelli R."/>
        </authorList>
    </citation>
    <scope>NUCLEOTIDE SEQUENCE [LARGE SCALE GENOMIC DNA]</scope>
    <source>
        <strain evidence="1 2">CMES1059</strain>
    </source>
</reference>